<evidence type="ECO:0000256" key="5">
    <source>
        <dbReference type="ARBA" id="ARBA00022842"/>
    </source>
</evidence>
<gene>
    <name evidence="8" type="ORF">CY0110_10002</name>
</gene>
<reference evidence="8 9" key="1">
    <citation type="submission" date="2007-03" db="EMBL/GenBank/DDBJ databases">
        <authorList>
            <person name="Stal L."/>
            <person name="Ferriera S."/>
            <person name="Johnson J."/>
            <person name="Kravitz S."/>
            <person name="Beeson K."/>
            <person name="Sutton G."/>
            <person name="Rogers Y.-H."/>
            <person name="Friedman R."/>
            <person name="Frazier M."/>
            <person name="Venter J.C."/>
        </authorList>
    </citation>
    <scope>NUCLEOTIDE SEQUENCE [LARGE SCALE GENOMIC DNA]</scope>
    <source>
        <strain evidence="8 9">CCY0110</strain>
    </source>
</reference>
<comment type="caution">
    <text evidence="8">The sequence shown here is derived from an EMBL/GenBank/DDBJ whole genome shotgun (WGS) entry which is preliminary data.</text>
</comment>
<dbReference type="Pfam" id="PF22624">
    <property type="entry name" value="AASDHPPT_N"/>
    <property type="match status" value="1"/>
</dbReference>
<evidence type="ECO:0000256" key="2">
    <source>
        <dbReference type="ARBA" id="ARBA00010990"/>
    </source>
</evidence>
<organism evidence="8 9">
    <name type="scientific">Crocosphaera chwakensis CCY0110</name>
    <dbReference type="NCBI Taxonomy" id="391612"/>
    <lineage>
        <taxon>Bacteria</taxon>
        <taxon>Bacillati</taxon>
        <taxon>Cyanobacteriota</taxon>
        <taxon>Cyanophyceae</taxon>
        <taxon>Oscillatoriophycideae</taxon>
        <taxon>Chroococcales</taxon>
        <taxon>Aphanothecaceae</taxon>
        <taxon>Crocosphaera</taxon>
        <taxon>Crocosphaera chwakensis</taxon>
    </lineage>
</organism>
<dbReference type="GO" id="GO:0019878">
    <property type="term" value="P:lysine biosynthetic process via aminoadipic acid"/>
    <property type="evidence" value="ECO:0007669"/>
    <property type="project" value="TreeGrafter"/>
</dbReference>
<dbReference type="PANTHER" id="PTHR12215:SF10">
    <property type="entry name" value="L-AMINOADIPATE-SEMIALDEHYDE DEHYDROGENASE-PHOSPHOPANTETHEINYL TRANSFERASE"/>
    <property type="match status" value="1"/>
</dbReference>
<dbReference type="PANTHER" id="PTHR12215">
    <property type="entry name" value="PHOSPHOPANTETHEINE TRANSFERASE"/>
    <property type="match status" value="1"/>
</dbReference>
<dbReference type="InterPro" id="IPR050559">
    <property type="entry name" value="P-Pant_transferase_sf"/>
</dbReference>
<accession>A3IGV7</accession>
<evidence type="ECO:0000256" key="4">
    <source>
        <dbReference type="ARBA" id="ARBA00022723"/>
    </source>
</evidence>
<keyword evidence="4" id="KW-0479">Metal-binding</keyword>
<dbReference type="RefSeq" id="WP_008272536.1">
    <property type="nucleotide sequence ID" value="NZ_AAXW01000001.1"/>
</dbReference>
<feature type="domain" description="4'-phosphopantetheinyl transferase" evidence="6">
    <location>
        <begin position="124"/>
        <end position="199"/>
    </location>
</feature>
<feature type="domain" description="4'-phosphopantetheinyl transferase N-terminal" evidence="7">
    <location>
        <begin position="33"/>
        <end position="115"/>
    </location>
</feature>
<dbReference type="Pfam" id="PF01648">
    <property type="entry name" value="ACPS"/>
    <property type="match status" value="1"/>
</dbReference>
<keyword evidence="9" id="KW-1185">Reference proteome</keyword>
<protein>
    <submittedName>
        <fullName evidence="8">4'-phosphopantetheinyl transferase</fullName>
    </submittedName>
</protein>
<comment type="similarity">
    <text evidence="2">Belongs to the P-Pant transferase superfamily. Gsp/Sfp/HetI/AcpT family.</text>
</comment>
<dbReference type="eggNOG" id="COG2091">
    <property type="taxonomic scope" value="Bacteria"/>
</dbReference>
<evidence type="ECO:0000313" key="8">
    <source>
        <dbReference type="EMBL" id="EAZ94199.1"/>
    </source>
</evidence>
<dbReference type="Gene3D" id="3.90.470.20">
    <property type="entry name" value="4'-phosphopantetheinyl transferase domain"/>
    <property type="match status" value="2"/>
</dbReference>
<keyword evidence="5" id="KW-0460">Magnesium</keyword>
<sequence>MNIVWKSPSKNLNINSQEVHIWKKNLEQSSINVQKSFKILNEDEKDKAQRFRFEKHQKRFTIARSSLKQILSYYLLISPQEIEFEYNDYGKPKLLDKINKLGLQFNVSHSEDIAIYGITCHSLIGVDIEYIRPMPEAENLAKRFFSKQEYEYISLLSSAEKEREFFKLWTVKEAYLKAIGKGISGGLEKVEISPNEPIKFLNLPGFNREIWQIFSFIPEDHYLAAIVFKGEYYRIDYWQF</sequence>
<proteinExistence type="inferred from homology"/>
<dbReference type="OrthoDB" id="9808281at2"/>
<keyword evidence="3 8" id="KW-0808">Transferase</keyword>
<comment type="cofactor">
    <cofactor evidence="1">
        <name>Mg(2+)</name>
        <dbReference type="ChEBI" id="CHEBI:18420"/>
    </cofactor>
</comment>
<dbReference type="InterPro" id="IPR037143">
    <property type="entry name" value="4-PPantetheinyl_Trfase_dom_sf"/>
</dbReference>
<dbReference type="NCBIfam" id="TIGR00556">
    <property type="entry name" value="pantethn_trn"/>
    <property type="match status" value="1"/>
</dbReference>
<dbReference type="EMBL" id="AAXW01000001">
    <property type="protein sequence ID" value="EAZ94199.1"/>
    <property type="molecule type" value="Genomic_DNA"/>
</dbReference>
<dbReference type="GO" id="GO:0008897">
    <property type="term" value="F:holo-[acyl-carrier-protein] synthase activity"/>
    <property type="evidence" value="ECO:0007669"/>
    <property type="project" value="InterPro"/>
</dbReference>
<dbReference type="InterPro" id="IPR004568">
    <property type="entry name" value="Ppantetheine-prot_Trfase_dom"/>
</dbReference>
<evidence type="ECO:0000259" key="7">
    <source>
        <dbReference type="Pfam" id="PF22624"/>
    </source>
</evidence>
<dbReference type="InterPro" id="IPR055066">
    <property type="entry name" value="AASDHPPT_N"/>
</dbReference>
<evidence type="ECO:0000256" key="3">
    <source>
        <dbReference type="ARBA" id="ARBA00022679"/>
    </source>
</evidence>
<name>A3IGV7_9CHRO</name>
<evidence type="ECO:0000256" key="1">
    <source>
        <dbReference type="ARBA" id="ARBA00001946"/>
    </source>
</evidence>
<dbReference type="AlphaFoldDB" id="A3IGV7"/>
<dbReference type="SUPFAM" id="SSF56214">
    <property type="entry name" value="4'-phosphopantetheinyl transferase"/>
    <property type="match status" value="2"/>
</dbReference>
<dbReference type="Proteomes" id="UP000003781">
    <property type="component" value="Unassembled WGS sequence"/>
</dbReference>
<dbReference type="InterPro" id="IPR008278">
    <property type="entry name" value="4-PPantetheinyl_Trfase_dom"/>
</dbReference>
<evidence type="ECO:0000259" key="6">
    <source>
        <dbReference type="Pfam" id="PF01648"/>
    </source>
</evidence>
<dbReference type="GO" id="GO:0005829">
    <property type="term" value="C:cytosol"/>
    <property type="evidence" value="ECO:0007669"/>
    <property type="project" value="TreeGrafter"/>
</dbReference>
<dbReference type="GO" id="GO:0006633">
    <property type="term" value="P:fatty acid biosynthetic process"/>
    <property type="evidence" value="ECO:0007669"/>
    <property type="project" value="InterPro"/>
</dbReference>
<dbReference type="GO" id="GO:0000287">
    <property type="term" value="F:magnesium ion binding"/>
    <property type="evidence" value="ECO:0007669"/>
    <property type="project" value="InterPro"/>
</dbReference>
<evidence type="ECO:0000313" key="9">
    <source>
        <dbReference type="Proteomes" id="UP000003781"/>
    </source>
</evidence>